<dbReference type="Proteomes" id="UP000789920">
    <property type="component" value="Unassembled WGS sequence"/>
</dbReference>
<evidence type="ECO:0000313" key="2">
    <source>
        <dbReference type="Proteomes" id="UP000789920"/>
    </source>
</evidence>
<sequence>ERTAGDLDQFISCCHKGAVLLSPLLLFSDKLKSLFLWEHSLFKTFFERIRKYNGAMAFASIVSNIQTPSGRGPYIYTRYQDKFIISLVRYSQIQIKFQPLDSILRQVSPFAQAFQMMREVYQNEHNTAIEQGRHPMEVQIVFDNDYENLPSHCLAVYPRSAQLKKIPVINADCDPISYPLLFLRGDKGWHPNMSNNKQDQTKRTNISMLQFYCYHIFNDEEQIDRDQEYRAAQCILTNNLVTNVFGNALENRDEAVLLSTVILCPTNKMSLEGEDPTEFPEEFLYSLTSNGLPPY</sequence>
<feature type="non-terminal residue" evidence="1">
    <location>
        <position position="295"/>
    </location>
</feature>
<dbReference type="EMBL" id="CAJVQC010016551">
    <property type="protein sequence ID" value="CAG8677444.1"/>
    <property type="molecule type" value="Genomic_DNA"/>
</dbReference>
<keyword evidence="2" id="KW-1185">Reference proteome</keyword>
<gene>
    <name evidence="1" type="ORF">RPERSI_LOCUS8951</name>
</gene>
<proteinExistence type="predicted"/>
<evidence type="ECO:0000313" key="1">
    <source>
        <dbReference type="EMBL" id="CAG8677444.1"/>
    </source>
</evidence>
<reference evidence="1" key="1">
    <citation type="submission" date="2021-06" db="EMBL/GenBank/DDBJ databases">
        <authorList>
            <person name="Kallberg Y."/>
            <person name="Tangrot J."/>
            <person name="Rosling A."/>
        </authorList>
    </citation>
    <scope>NUCLEOTIDE SEQUENCE</scope>
    <source>
        <strain evidence="1">MA461A</strain>
    </source>
</reference>
<protein>
    <submittedName>
        <fullName evidence="1">36839_t:CDS:1</fullName>
    </submittedName>
</protein>
<name>A0ACA9NWT6_9GLOM</name>
<feature type="non-terminal residue" evidence="1">
    <location>
        <position position="1"/>
    </location>
</feature>
<organism evidence="1 2">
    <name type="scientific">Racocetra persica</name>
    <dbReference type="NCBI Taxonomy" id="160502"/>
    <lineage>
        <taxon>Eukaryota</taxon>
        <taxon>Fungi</taxon>
        <taxon>Fungi incertae sedis</taxon>
        <taxon>Mucoromycota</taxon>
        <taxon>Glomeromycotina</taxon>
        <taxon>Glomeromycetes</taxon>
        <taxon>Diversisporales</taxon>
        <taxon>Gigasporaceae</taxon>
        <taxon>Racocetra</taxon>
    </lineage>
</organism>
<comment type="caution">
    <text evidence="1">The sequence shown here is derived from an EMBL/GenBank/DDBJ whole genome shotgun (WGS) entry which is preliminary data.</text>
</comment>
<accession>A0ACA9NWT6</accession>